<dbReference type="InterPro" id="IPR005135">
    <property type="entry name" value="Endo/exonuclease/phosphatase"/>
</dbReference>
<dbReference type="PANTHER" id="PTHR12121:SF45">
    <property type="entry name" value="NOCTURNIN"/>
    <property type="match status" value="1"/>
</dbReference>
<gene>
    <name evidence="5" type="ORF">TCIL3000_9_1160</name>
</gene>
<accession>G0UTK6</accession>
<organism evidence="5">
    <name type="scientific">Trypanosoma congolense (strain IL3000)</name>
    <dbReference type="NCBI Taxonomy" id="1068625"/>
    <lineage>
        <taxon>Eukaryota</taxon>
        <taxon>Discoba</taxon>
        <taxon>Euglenozoa</taxon>
        <taxon>Kinetoplastea</taxon>
        <taxon>Metakinetoplastina</taxon>
        <taxon>Trypanosomatida</taxon>
        <taxon>Trypanosomatidae</taxon>
        <taxon>Trypanosoma</taxon>
        <taxon>Nannomonas</taxon>
    </lineage>
</organism>
<dbReference type="Pfam" id="PF03372">
    <property type="entry name" value="Exo_endo_phos"/>
    <property type="match status" value="1"/>
</dbReference>
<dbReference type="VEuPathDB" id="TriTrypDB:TcIL3000_9_1160"/>
<dbReference type="GO" id="GO:0006139">
    <property type="term" value="P:nucleobase-containing compound metabolic process"/>
    <property type="evidence" value="ECO:0007669"/>
    <property type="project" value="UniProtKB-ARBA"/>
</dbReference>
<feature type="region of interest" description="Disordered" evidence="3">
    <location>
        <begin position="406"/>
        <end position="449"/>
    </location>
</feature>
<dbReference type="AlphaFoldDB" id="G0UTK6"/>
<dbReference type="PANTHER" id="PTHR12121">
    <property type="entry name" value="CARBON CATABOLITE REPRESSOR PROTEIN 4"/>
    <property type="match status" value="1"/>
</dbReference>
<evidence type="ECO:0000256" key="3">
    <source>
        <dbReference type="SAM" id="MobiDB-lite"/>
    </source>
</evidence>
<feature type="domain" description="Endonuclease/exonuclease/phosphatase" evidence="4">
    <location>
        <begin position="148"/>
        <end position="357"/>
    </location>
</feature>
<reference evidence="5" key="1">
    <citation type="journal article" date="2012" name="Proc. Natl. Acad. Sci. U.S.A.">
        <title>Antigenic diversity is generated by distinct evolutionary mechanisms in African trypanosome species.</title>
        <authorList>
            <person name="Jackson A.P."/>
            <person name="Berry A."/>
            <person name="Aslett M."/>
            <person name="Allison H.C."/>
            <person name="Burton P."/>
            <person name="Vavrova-Anderson J."/>
            <person name="Brown R."/>
            <person name="Browne H."/>
            <person name="Corton N."/>
            <person name="Hauser H."/>
            <person name="Gamble J."/>
            <person name="Gilderthorp R."/>
            <person name="Marcello L."/>
            <person name="McQuillan J."/>
            <person name="Otto T.D."/>
            <person name="Quail M.A."/>
            <person name="Sanders M.J."/>
            <person name="van Tonder A."/>
            <person name="Ginger M.L."/>
            <person name="Field M.C."/>
            <person name="Barry J.D."/>
            <person name="Hertz-Fowler C."/>
            <person name="Berriman M."/>
        </authorList>
    </citation>
    <scope>NUCLEOTIDE SEQUENCE</scope>
    <source>
        <strain evidence="5">IL3000</strain>
    </source>
</reference>
<name>G0UTK6_TRYCI</name>
<evidence type="ECO:0000256" key="1">
    <source>
        <dbReference type="ARBA" id="ARBA00010774"/>
    </source>
</evidence>
<evidence type="ECO:0000256" key="2">
    <source>
        <dbReference type="ARBA" id="ARBA00022801"/>
    </source>
</evidence>
<dbReference type="InterPro" id="IPR036691">
    <property type="entry name" value="Endo/exonu/phosph_ase_sf"/>
</dbReference>
<sequence length="536" mass="60571">MLRSSFPRLDGSMVTGNQVKGLTGHMRSLIKPCIAERVLHDVAVMRQRLAEVVEVGAEDPTAAYKPLIPREWVKAPLSALSTSATRRDWFRLMQFNVMTDAWNRTGATSRTATPVHGVQPWVPGFTRPNTDPNSFCAYDSDLDVEVPPFLRQDLKRAYLVNEICYYDPDIVCLQEVNRIFFNDTLSKYIRYRGYGALYQSSRGYNVRALRKGDDPALLRHKGKIEEGEDIGNVVLFHKGRFVPILMPGKDLVQHLHFAHIVAMRDRVTNMTLNVACVQFTAGDSSEAVQIRLHEAKQVIQVLNALNRNDTDRAHMTNVVCGDFNNVDDEEACVQFLREQFFSMYDVVGGPRWTAWFHEDVKGSDLYKKYYDCNRAGYFATNATKRAEREVERFIRLRNTGVCCHKTEGGDRNDGAPKATPETHHQPSSVVHDGGGYVGPSPSVEEEPRRDEARLDALVAQRQALRSSGIIKRTQDFMLYDPATLALHQVLDVPEDDKINEQQLLPCSSHPSHHLHLVADVSFTDVFPDVGSKSLRD</sequence>
<feature type="compositionally biased region" description="Basic and acidic residues" evidence="3">
    <location>
        <begin position="406"/>
        <end position="424"/>
    </location>
</feature>
<dbReference type="InterPro" id="IPR050410">
    <property type="entry name" value="CCR4/nocturin_mRNA_transcr"/>
</dbReference>
<comment type="similarity">
    <text evidence="1">Belongs to the CCR4/nocturin family.</text>
</comment>
<evidence type="ECO:0000259" key="4">
    <source>
        <dbReference type="Pfam" id="PF03372"/>
    </source>
</evidence>
<evidence type="ECO:0000313" key="5">
    <source>
        <dbReference type="EMBL" id="CCC92720.1"/>
    </source>
</evidence>
<dbReference type="SUPFAM" id="SSF56219">
    <property type="entry name" value="DNase I-like"/>
    <property type="match status" value="1"/>
</dbReference>
<dbReference type="EMBL" id="HE575322">
    <property type="protein sequence ID" value="CCC92720.1"/>
    <property type="molecule type" value="Genomic_DNA"/>
</dbReference>
<keyword evidence="2" id="KW-0378">Hydrolase</keyword>
<protein>
    <recommendedName>
        <fullName evidence="4">Endonuclease/exonuclease/phosphatase domain-containing protein</fullName>
    </recommendedName>
</protein>
<dbReference type="GO" id="GO:0000175">
    <property type="term" value="F:3'-5'-RNA exonuclease activity"/>
    <property type="evidence" value="ECO:0007669"/>
    <property type="project" value="TreeGrafter"/>
</dbReference>
<proteinExistence type="inferred from homology"/>
<dbReference type="Gene3D" id="3.60.10.10">
    <property type="entry name" value="Endonuclease/exonuclease/phosphatase"/>
    <property type="match status" value="1"/>
</dbReference>